<dbReference type="EMBL" id="KZ805309">
    <property type="protein sequence ID" value="PVI06396.1"/>
    <property type="molecule type" value="Genomic_DNA"/>
</dbReference>
<accession>A0A2V1E7Q2</accession>
<name>A0A2V1E7Q2_9PLEO</name>
<feature type="compositionally biased region" description="Basic and acidic residues" evidence="1">
    <location>
        <begin position="19"/>
        <end position="32"/>
    </location>
</feature>
<reference evidence="2 3" key="1">
    <citation type="journal article" date="2018" name="Sci. Rep.">
        <title>Comparative genomics provides insights into the lifestyle and reveals functional heterogeneity of dark septate endophytic fungi.</title>
        <authorList>
            <person name="Knapp D.G."/>
            <person name="Nemeth J.B."/>
            <person name="Barry K."/>
            <person name="Hainaut M."/>
            <person name="Henrissat B."/>
            <person name="Johnson J."/>
            <person name="Kuo A."/>
            <person name="Lim J.H.P."/>
            <person name="Lipzen A."/>
            <person name="Nolan M."/>
            <person name="Ohm R.A."/>
            <person name="Tamas L."/>
            <person name="Grigoriev I.V."/>
            <person name="Spatafora J.W."/>
            <person name="Nagy L.G."/>
            <person name="Kovacs G.M."/>
        </authorList>
    </citation>
    <scope>NUCLEOTIDE SEQUENCE [LARGE SCALE GENOMIC DNA]</scope>
    <source>
        <strain evidence="2 3">DSE2036</strain>
    </source>
</reference>
<feature type="compositionally biased region" description="Basic and acidic residues" evidence="1">
    <location>
        <begin position="66"/>
        <end position="76"/>
    </location>
</feature>
<feature type="compositionally biased region" description="Basic and acidic residues" evidence="1">
    <location>
        <begin position="113"/>
        <end position="122"/>
    </location>
</feature>
<dbReference type="Proteomes" id="UP000244855">
    <property type="component" value="Unassembled WGS sequence"/>
</dbReference>
<protein>
    <submittedName>
        <fullName evidence="2">Uncharacterized protein</fullName>
    </submittedName>
</protein>
<sequence>MAGYGNRNAPDIAADTLEEEHSTTRFGREDSHAYSGGHDTYGSGATGGAGFGNKSAPDPMSEYDNSDLRFGSHKDTAPYSGSTRHGSGAVGGAGYGNKTGSFSKKSDSTIGKVMEKAGHVMHNEGLASKGRERRRSSGYEHEEGVGK</sequence>
<feature type="region of interest" description="Disordered" evidence="1">
    <location>
        <begin position="1"/>
        <end position="147"/>
    </location>
</feature>
<dbReference type="AlphaFoldDB" id="A0A2V1E7Q2"/>
<evidence type="ECO:0000313" key="3">
    <source>
        <dbReference type="Proteomes" id="UP000244855"/>
    </source>
</evidence>
<dbReference type="OrthoDB" id="203279at2759"/>
<feature type="compositionally biased region" description="Gly residues" evidence="1">
    <location>
        <begin position="88"/>
        <end position="97"/>
    </location>
</feature>
<organism evidence="2 3">
    <name type="scientific">Periconia macrospinosa</name>
    <dbReference type="NCBI Taxonomy" id="97972"/>
    <lineage>
        <taxon>Eukaryota</taxon>
        <taxon>Fungi</taxon>
        <taxon>Dikarya</taxon>
        <taxon>Ascomycota</taxon>
        <taxon>Pezizomycotina</taxon>
        <taxon>Dothideomycetes</taxon>
        <taxon>Pleosporomycetidae</taxon>
        <taxon>Pleosporales</taxon>
        <taxon>Massarineae</taxon>
        <taxon>Periconiaceae</taxon>
        <taxon>Periconia</taxon>
    </lineage>
</organism>
<dbReference type="STRING" id="97972.A0A2V1E7Q2"/>
<evidence type="ECO:0000256" key="1">
    <source>
        <dbReference type="SAM" id="MobiDB-lite"/>
    </source>
</evidence>
<keyword evidence="3" id="KW-1185">Reference proteome</keyword>
<evidence type="ECO:0000313" key="2">
    <source>
        <dbReference type="EMBL" id="PVI06396.1"/>
    </source>
</evidence>
<gene>
    <name evidence="2" type="ORF">DM02DRAFT_649904</name>
</gene>
<feature type="compositionally biased region" description="Basic and acidic residues" evidence="1">
    <location>
        <begin position="135"/>
        <end position="147"/>
    </location>
</feature>
<proteinExistence type="predicted"/>